<dbReference type="EMBL" id="JAUSUZ010000001">
    <property type="protein sequence ID" value="MDQ0364935.1"/>
    <property type="molecule type" value="Genomic_DNA"/>
</dbReference>
<feature type="chain" id="PRO_5042080197" description="Peptidase inhibitor family I36" evidence="1">
    <location>
        <begin position="26"/>
        <end position="124"/>
    </location>
</feature>
<feature type="signal peptide" evidence="1">
    <location>
        <begin position="1"/>
        <end position="25"/>
    </location>
</feature>
<dbReference type="AlphaFoldDB" id="A0AAE4AVI2"/>
<gene>
    <name evidence="2" type="ORF">J2S42_001604</name>
</gene>
<keyword evidence="1" id="KW-0732">Signal</keyword>
<evidence type="ECO:0000313" key="2">
    <source>
        <dbReference type="EMBL" id="MDQ0364935.1"/>
    </source>
</evidence>
<proteinExistence type="predicted"/>
<name>A0AAE4AVI2_9ACTN</name>
<reference evidence="2 3" key="1">
    <citation type="submission" date="2023-07" db="EMBL/GenBank/DDBJ databases">
        <title>Sequencing the genomes of 1000 actinobacteria strains.</title>
        <authorList>
            <person name="Klenk H.-P."/>
        </authorList>
    </citation>
    <scope>NUCLEOTIDE SEQUENCE [LARGE SCALE GENOMIC DNA]</scope>
    <source>
        <strain evidence="2 3">DSM 44709</strain>
    </source>
</reference>
<dbReference type="Pfam" id="PF03995">
    <property type="entry name" value="Inhibitor_I36"/>
    <property type="match status" value="1"/>
</dbReference>
<dbReference type="Proteomes" id="UP001240236">
    <property type="component" value="Unassembled WGS sequence"/>
</dbReference>
<evidence type="ECO:0000256" key="1">
    <source>
        <dbReference type="SAM" id="SignalP"/>
    </source>
</evidence>
<keyword evidence="3" id="KW-1185">Reference proteome</keyword>
<evidence type="ECO:0008006" key="4">
    <source>
        <dbReference type="Google" id="ProtNLM"/>
    </source>
</evidence>
<accession>A0AAE4AVI2</accession>
<dbReference type="Gene3D" id="2.60.20.10">
    <property type="entry name" value="Crystallins"/>
    <property type="match status" value="1"/>
</dbReference>
<organism evidence="2 3">
    <name type="scientific">Catenuloplanes indicus</name>
    <dbReference type="NCBI Taxonomy" id="137267"/>
    <lineage>
        <taxon>Bacteria</taxon>
        <taxon>Bacillati</taxon>
        <taxon>Actinomycetota</taxon>
        <taxon>Actinomycetes</taxon>
        <taxon>Micromonosporales</taxon>
        <taxon>Micromonosporaceae</taxon>
        <taxon>Catenuloplanes</taxon>
    </lineage>
</organism>
<dbReference type="RefSeq" id="WP_307236863.1">
    <property type="nucleotide sequence ID" value="NZ_JAUSUZ010000001.1"/>
</dbReference>
<sequence>MKRHLIALAATAAIGAVALPATASAAAPAAAAPSCEFTRTVCLWDGTDYTGARFTVQSLNPSVATCVDLAGHGWGNGRAKSGTNTGTRTAVLYTGTNCTGSSYQLIPQGGYSSISFASNSILVY</sequence>
<protein>
    <recommendedName>
        <fullName evidence="4">Peptidase inhibitor family I36</fullName>
    </recommendedName>
</protein>
<evidence type="ECO:0000313" key="3">
    <source>
        <dbReference type="Proteomes" id="UP001240236"/>
    </source>
</evidence>
<comment type="caution">
    <text evidence="2">The sequence shown here is derived from an EMBL/GenBank/DDBJ whole genome shotgun (WGS) entry which is preliminary data.</text>
</comment>